<dbReference type="EMBL" id="JAFIRA010000013">
    <property type="protein sequence ID" value="MCJ2542626.1"/>
    <property type="molecule type" value="Genomic_DNA"/>
</dbReference>
<evidence type="ECO:0000313" key="11">
    <source>
        <dbReference type="Proteomes" id="UP000830835"/>
    </source>
</evidence>
<dbReference type="NCBIfam" id="NF001273">
    <property type="entry name" value="PRK00230.1"/>
    <property type="match status" value="1"/>
</dbReference>
<dbReference type="GO" id="GO:0004590">
    <property type="term" value="F:orotidine-5'-phosphate decarboxylase activity"/>
    <property type="evidence" value="ECO:0007669"/>
    <property type="project" value="UniProtKB-EC"/>
</dbReference>
<evidence type="ECO:0000256" key="2">
    <source>
        <dbReference type="ARBA" id="ARBA00004861"/>
    </source>
</evidence>
<dbReference type="PANTHER" id="PTHR32119:SF2">
    <property type="entry name" value="OROTIDINE 5'-PHOSPHATE DECARBOXYLASE"/>
    <property type="match status" value="1"/>
</dbReference>
<dbReference type="PROSITE" id="PS00156">
    <property type="entry name" value="OMPDECASE"/>
    <property type="match status" value="1"/>
</dbReference>
<evidence type="ECO:0000256" key="8">
    <source>
        <dbReference type="RuleBase" id="RU000512"/>
    </source>
</evidence>
<proteinExistence type="inferred from homology"/>
<dbReference type="NCBIfam" id="TIGR01740">
    <property type="entry name" value="pyrF"/>
    <property type="match status" value="1"/>
</dbReference>
<dbReference type="PANTHER" id="PTHR32119">
    <property type="entry name" value="OROTIDINE 5'-PHOSPHATE DECARBOXYLASE"/>
    <property type="match status" value="1"/>
</dbReference>
<evidence type="ECO:0000256" key="4">
    <source>
        <dbReference type="ARBA" id="ARBA00022975"/>
    </source>
</evidence>
<sequence length="264" mass="28100">MGIPTSVQNPSVGSAVSLPSSTNLPLNPCEKLIVALDTDSLEQALEWVDLLPQVLWWKVGSELFTAVGSPILQALKERGKRIFLDLKLHDIPNTVGRATRVAVSYGVDLLTIHASGGSAMMRAAAEAAQSSSCRLLAVTLLTSLSPEQVQQELGIGEDPADYILHLAQLAQAQGLTGLVCSPQEVSRLRQAFGSEVLLVTPGIRFSPTNTGNDALHRLEDDQQRIWTPARALQAGADYLVVGRPVTAAPDPVAAFQQLCDAAAH</sequence>
<dbReference type="Proteomes" id="UP000830835">
    <property type="component" value="Unassembled WGS sequence"/>
</dbReference>
<dbReference type="InterPro" id="IPR013785">
    <property type="entry name" value="Aldolase_TIM"/>
</dbReference>
<dbReference type="EC" id="4.1.1.23" evidence="7"/>
<feature type="binding site" evidence="7">
    <location>
        <position position="142"/>
    </location>
    <ligand>
        <name>substrate</name>
    </ligand>
</feature>
<evidence type="ECO:0000259" key="9">
    <source>
        <dbReference type="SMART" id="SM00934"/>
    </source>
</evidence>
<comment type="similarity">
    <text evidence="7">Belongs to the OMP decarboxylase family. Type 1 subfamily.</text>
</comment>
<feature type="binding site" evidence="7">
    <location>
        <position position="243"/>
    </location>
    <ligand>
        <name>substrate</name>
    </ligand>
</feature>
<dbReference type="InterPro" id="IPR018089">
    <property type="entry name" value="OMPdecase_AS"/>
</dbReference>
<feature type="binding site" evidence="7">
    <location>
        <position position="222"/>
    </location>
    <ligand>
        <name>substrate</name>
    </ligand>
</feature>
<comment type="function">
    <text evidence="1 7">Catalyzes the decarboxylation of orotidine 5'-monophosphate (OMP) to uridine 5'-monophosphate (UMP).</text>
</comment>
<dbReference type="InterPro" id="IPR001754">
    <property type="entry name" value="OMPdeCOase_dom"/>
</dbReference>
<keyword evidence="4 7" id="KW-0665">Pyrimidine biosynthesis</keyword>
<comment type="subunit">
    <text evidence="7">Homodimer.</text>
</comment>
<keyword evidence="5 7" id="KW-0456">Lyase</keyword>
<feature type="binding site" evidence="7">
    <location>
        <position position="37"/>
    </location>
    <ligand>
        <name>substrate</name>
    </ligand>
</feature>
<gene>
    <name evidence="7 10" type="primary">pyrF</name>
    <name evidence="10" type="ORF">JX360_06855</name>
</gene>
<accession>A0ABT0CA18</accession>
<organism evidence="10 11">
    <name type="scientific">Thermostichus vulcanus str. 'Rupite'</name>
    <dbReference type="NCBI Taxonomy" id="2813851"/>
    <lineage>
        <taxon>Bacteria</taxon>
        <taxon>Bacillati</taxon>
        <taxon>Cyanobacteriota</taxon>
        <taxon>Cyanophyceae</taxon>
        <taxon>Thermostichales</taxon>
        <taxon>Thermostichaceae</taxon>
        <taxon>Thermostichus</taxon>
    </lineage>
</organism>
<name>A0ABT0CA18_THEVL</name>
<comment type="catalytic activity">
    <reaction evidence="6 7 8">
        <text>orotidine 5'-phosphate + H(+) = UMP + CO2</text>
        <dbReference type="Rhea" id="RHEA:11596"/>
        <dbReference type="ChEBI" id="CHEBI:15378"/>
        <dbReference type="ChEBI" id="CHEBI:16526"/>
        <dbReference type="ChEBI" id="CHEBI:57538"/>
        <dbReference type="ChEBI" id="CHEBI:57865"/>
        <dbReference type="EC" id="4.1.1.23"/>
    </reaction>
</comment>
<evidence type="ECO:0000313" key="10">
    <source>
        <dbReference type="EMBL" id="MCJ2542626.1"/>
    </source>
</evidence>
<feature type="active site" description="Proton donor" evidence="7">
    <location>
        <position position="87"/>
    </location>
</feature>
<dbReference type="Gene3D" id="3.20.20.70">
    <property type="entry name" value="Aldolase class I"/>
    <property type="match status" value="1"/>
</dbReference>
<evidence type="ECO:0000256" key="6">
    <source>
        <dbReference type="ARBA" id="ARBA00049157"/>
    </source>
</evidence>
<feature type="binding site" evidence="7">
    <location>
        <position position="204"/>
    </location>
    <ligand>
        <name>substrate</name>
    </ligand>
</feature>
<feature type="domain" description="Orotidine 5'-phosphate decarboxylase" evidence="9">
    <location>
        <begin position="31"/>
        <end position="258"/>
    </location>
</feature>
<keyword evidence="11" id="KW-1185">Reference proteome</keyword>
<evidence type="ECO:0000256" key="5">
    <source>
        <dbReference type="ARBA" id="ARBA00023239"/>
    </source>
</evidence>
<dbReference type="InterPro" id="IPR014732">
    <property type="entry name" value="OMPdecase"/>
</dbReference>
<keyword evidence="3 7" id="KW-0210">Decarboxylase</keyword>
<reference evidence="10" key="1">
    <citation type="submission" date="2021-02" db="EMBL/GenBank/DDBJ databases">
        <title>The CRISPR/cas machinery reduction and long-range gene transfer in the hot spring cyanobacterium Synechococcus.</title>
        <authorList>
            <person name="Dvorak P."/>
            <person name="Jahodarova E."/>
            <person name="Hasler P."/>
            <person name="Poulickova A."/>
        </authorList>
    </citation>
    <scope>NUCLEOTIDE SEQUENCE</scope>
    <source>
        <strain evidence="10">Rupite</strain>
    </source>
</reference>
<dbReference type="InterPro" id="IPR047596">
    <property type="entry name" value="OMPdecase_bac"/>
</dbReference>
<evidence type="ECO:0000256" key="3">
    <source>
        <dbReference type="ARBA" id="ARBA00022793"/>
    </source>
</evidence>
<dbReference type="CDD" id="cd04725">
    <property type="entry name" value="OMP_decarboxylase_like"/>
    <property type="match status" value="1"/>
</dbReference>
<dbReference type="InterPro" id="IPR011060">
    <property type="entry name" value="RibuloseP-bd_barrel"/>
</dbReference>
<dbReference type="SUPFAM" id="SSF51366">
    <property type="entry name" value="Ribulose-phoshate binding barrel"/>
    <property type="match status" value="1"/>
</dbReference>
<feature type="binding site" evidence="7">
    <location>
        <position position="242"/>
    </location>
    <ligand>
        <name>substrate</name>
    </ligand>
</feature>
<evidence type="ECO:0000256" key="1">
    <source>
        <dbReference type="ARBA" id="ARBA00002356"/>
    </source>
</evidence>
<protein>
    <recommendedName>
        <fullName evidence="7">Orotidine 5'-phosphate decarboxylase</fullName>
        <ecNumber evidence="7">4.1.1.23</ecNumber>
    </recommendedName>
    <alternativeName>
        <fullName evidence="7">OMP decarboxylase</fullName>
        <shortName evidence="7">OMPDCase</shortName>
        <shortName evidence="7">OMPdecase</shortName>
    </alternativeName>
</protein>
<dbReference type="HAMAP" id="MF_01200_B">
    <property type="entry name" value="OMPdecase_type1_B"/>
    <property type="match status" value="1"/>
</dbReference>
<comment type="pathway">
    <text evidence="2 7 8">Pyrimidine metabolism; UMP biosynthesis via de novo pathway; UMP from orotate: step 2/2.</text>
</comment>
<dbReference type="SMART" id="SM00934">
    <property type="entry name" value="OMPdecase"/>
    <property type="match status" value="1"/>
</dbReference>
<dbReference type="Pfam" id="PF00215">
    <property type="entry name" value="OMPdecase"/>
    <property type="match status" value="1"/>
</dbReference>
<feature type="binding site" evidence="7">
    <location>
        <begin position="85"/>
        <end position="94"/>
    </location>
    <ligand>
        <name>substrate</name>
    </ligand>
</feature>
<feature type="binding site" evidence="7">
    <location>
        <position position="58"/>
    </location>
    <ligand>
        <name>substrate</name>
    </ligand>
</feature>
<evidence type="ECO:0000256" key="7">
    <source>
        <dbReference type="HAMAP-Rule" id="MF_01200"/>
    </source>
</evidence>
<comment type="caution">
    <text evidence="10">The sequence shown here is derived from an EMBL/GenBank/DDBJ whole genome shotgun (WGS) entry which is preliminary data.</text>
</comment>